<accession>A0A9P6WMW0</accession>
<dbReference type="Proteomes" id="UP000697127">
    <property type="component" value="Unassembled WGS sequence"/>
</dbReference>
<comment type="caution">
    <text evidence="2">The sequence shown here is derived from an EMBL/GenBank/DDBJ whole genome shotgun (WGS) entry which is preliminary data.</text>
</comment>
<sequence>MSVAILDPHQELLEQISKAYDEYFNSYNELCNSLSKSNMSVLKSLLSMRLTERDEIKFELLENIRLSVYNVKIDNEGEKKEGNEKEGEEKEGVKKEGKEDEEKEEEENFNIRLESQLTIDPITKKQEEKKESNEIALYDDINQDNIRNRKEFTKKKIYENDSNITEENNNKPKIIDPIKLIHGGFVPLSIRSSQKDSKLALSNIIYVINKRNKIIDLLNKYEKIS</sequence>
<dbReference type="EMBL" id="PUHW01000136">
    <property type="protein sequence ID" value="KAG0688628.1"/>
    <property type="molecule type" value="Genomic_DNA"/>
</dbReference>
<evidence type="ECO:0000313" key="2">
    <source>
        <dbReference type="EMBL" id="KAG0688628.1"/>
    </source>
</evidence>
<gene>
    <name evidence="2" type="ORF">C6P40_000737</name>
</gene>
<feature type="compositionally biased region" description="Basic and acidic residues" evidence="1">
    <location>
        <begin position="77"/>
        <end position="100"/>
    </location>
</feature>
<evidence type="ECO:0000256" key="1">
    <source>
        <dbReference type="SAM" id="MobiDB-lite"/>
    </source>
</evidence>
<dbReference type="AlphaFoldDB" id="A0A9P6WMW0"/>
<evidence type="ECO:0000313" key="3">
    <source>
        <dbReference type="Proteomes" id="UP000697127"/>
    </source>
</evidence>
<proteinExistence type="predicted"/>
<keyword evidence="3" id="KW-1185">Reference proteome</keyword>
<name>A0A9P6WMW0_9ASCO</name>
<protein>
    <submittedName>
        <fullName evidence="2">Uncharacterized protein</fullName>
    </submittedName>
</protein>
<reference evidence="2" key="1">
    <citation type="submission" date="2020-11" db="EMBL/GenBank/DDBJ databases">
        <title>Kefir isolates.</title>
        <authorList>
            <person name="Marcisauskas S."/>
            <person name="Kim Y."/>
            <person name="Blasche S."/>
        </authorList>
    </citation>
    <scope>NUCLEOTIDE SEQUENCE</scope>
    <source>
        <strain evidence="2">Olga-1</strain>
    </source>
</reference>
<organism evidence="2 3">
    <name type="scientific">Pichia californica</name>
    <dbReference type="NCBI Taxonomy" id="460514"/>
    <lineage>
        <taxon>Eukaryota</taxon>
        <taxon>Fungi</taxon>
        <taxon>Dikarya</taxon>
        <taxon>Ascomycota</taxon>
        <taxon>Saccharomycotina</taxon>
        <taxon>Pichiomycetes</taxon>
        <taxon>Pichiales</taxon>
        <taxon>Pichiaceae</taxon>
        <taxon>Pichia</taxon>
    </lineage>
</organism>
<feature type="region of interest" description="Disordered" evidence="1">
    <location>
        <begin position="77"/>
        <end position="110"/>
    </location>
</feature>